<evidence type="ECO:0000313" key="2">
    <source>
        <dbReference type="Proteomes" id="UP001175227"/>
    </source>
</evidence>
<organism evidence="1 2">
    <name type="scientific">Armillaria novae-zelandiae</name>
    <dbReference type="NCBI Taxonomy" id="153914"/>
    <lineage>
        <taxon>Eukaryota</taxon>
        <taxon>Fungi</taxon>
        <taxon>Dikarya</taxon>
        <taxon>Basidiomycota</taxon>
        <taxon>Agaricomycotina</taxon>
        <taxon>Agaricomycetes</taxon>
        <taxon>Agaricomycetidae</taxon>
        <taxon>Agaricales</taxon>
        <taxon>Marasmiineae</taxon>
        <taxon>Physalacriaceae</taxon>
        <taxon>Armillaria</taxon>
    </lineage>
</organism>
<reference evidence="1" key="1">
    <citation type="submission" date="2023-06" db="EMBL/GenBank/DDBJ databases">
        <authorList>
            <consortium name="Lawrence Berkeley National Laboratory"/>
            <person name="Ahrendt S."/>
            <person name="Sahu N."/>
            <person name="Indic B."/>
            <person name="Wong-Bajracharya J."/>
            <person name="Merenyi Z."/>
            <person name="Ke H.-M."/>
            <person name="Monk M."/>
            <person name="Kocsube S."/>
            <person name="Drula E."/>
            <person name="Lipzen A."/>
            <person name="Balint B."/>
            <person name="Henrissat B."/>
            <person name="Andreopoulos B."/>
            <person name="Martin F.M."/>
            <person name="Harder C.B."/>
            <person name="Rigling D."/>
            <person name="Ford K.L."/>
            <person name="Foster G.D."/>
            <person name="Pangilinan J."/>
            <person name="Papanicolaou A."/>
            <person name="Barry K."/>
            <person name="LaButti K."/>
            <person name="Viragh M."/>
            <person name="Koriabine M."/>
            <person name="Yan M."/>
            <person name="Riley R."/>
            <person name="Champramary S."/>
            <person name="Plett K.L."/>
            <person name="Tsai I.J."/>
            <person name="Slot J."/>
            <person name="Sipos G."/>
            <person name="Plett J."/>
            <person name="Nagy L.G."/>
            <person name="Grigoriev I.V."/>
        </authorList>
    </citation>
    <scope>NUCLEOTIDE SEQUENCE</scope>
    <source>
        <strain evidence="1">ICMP 16352</strain>
    </source>
</reference>
<dbReference type="InterPro" id="IPR011009">
    <property type="entry name" value="Kinase-like_dom_sf"/>
</dbReference>
<gene>
    <name evidence="1" type="ORF">IW261DRAFT_1480823</name>
</gene>
<name>A0AA39P7K7_9AGAR</name>
<dbReference type="SUPFAM" id="SSF56112">
    <property type="entry name" value="Protein kinase-like (PK-like)"/>
    <property type="match status" value="1"/>
</dbReference>
<dbReference type="Proteomes" id="UP001175227">
    <property type="component" value="Unassembled WGS sequence"/>
</dbReference>
<dbReference type="AlphaFoldDB" id="A0AA39P7K7"/>
<dbReference type="Gene3D" id="1.10.510.10">
    <property type="entry name" value="Transferase(Phosphotransferase) domain 1"/>
    <property type="match status" value="1"/>
</dbReference>
<dbReference type="EMBL" id="JAUEPR010000013">
    <property type="protein sequence ID" value="KAK0478790.1"/>
    <property type="molecule type" value="Genomic_DNA"/>
</dbReference>
<protein>
    <submittedName>
        <fullName evidence="1">Uncharacterized protein</fullName>
    </submittedName>
</protein>
<dbReference type="PANTHER" id="PTHR37171">
    <property type="entry name" value="SERINE/THREONINE-PROTEIN KINASE YRZF-RELATED"/>
    <property type="match status" value="1"/>
</dbReference>
<keyword evidence="2" id="KW-1185">Reference proteome</keyword>
<proteinExistence type="predicted"/>
<evidence type="ECO:0000313" key="1">
    <source>
        <dbReference type="EMBL" id="KAK0478790.1"/>
    </source>
</evidence>
<sequence length="523" mass="59208">MLRKPREHLNPKHGGAADLRGRLVDNDNRLDMFCDELTDAELVCDVLPMSDKHQETHCELTEQHDIVGELNKKHDVAVKNVRSGMTPSQSCRSRNYFIHQGGVTPILDGRYGLQGTSIPPPIELYHHIFASFRAGIRDESLQIPAQTVQFTAELMRSTSQIATNESARQSPTRNLLNPNKTNSDHILQFQRRSPPMVAAGVICEEKAELGWNGEGSVQGSFSYAQYWTQKDIQREPFFKASCCPSFIVSIAGPWIVVLGAIFPTLPIVQRLTDYLWLGNSRANDDDHALRIARIFQSLRLAIDDLEEYYQKLELLDPPSIQTARYFPDITEYNTGMEIVKFQYLQPLEVDEGCVTFLAKLDEAHEEEQVVVKFVQGYGAEAHRLLASKGKAPALRYCGPISSDSKYWYGSLQMVVMEFLRGQTVAQKYEGSIAEEVRTVVRGAVQILHDRSLVHGDIRLPNIMIVDGTGDEGERMRIIDFDWAGKQGKVRYPLHLSDYIRSTLGVKDYDFITFQHDMQMVDAL</sequence>
<dbReference type="InterPro" id="IPR052396">
    <property type="entry name" value="Meiotic_Drive_Suppr_Kinase"/>
</dbReference>
<comment type="caution">
    <text evidence="1">The sequence shown here is derived from an EMBL/GenBank/DDBJ whole genome shotgun (WGS) entry which is preliminary data.</text>
</comment>
<dbReference type="PANTHER" id="PTHR37171:SF1">
    <property type="entry name" value="SERINE_THREONINE-PROTEIN KINASE YRZF-RELATED"/>
    <property type="match status" value="1"/>
</dbReference>
<accession>A0AA39P7K7</accession>